<dbReference type="AlphaFoldDB" id="A0A454JHX4"/>
<sequence length="248" mass="27266">MQASKKTMTIFMAEPSGAAAPAKTCFQSSGKKRNRGLLLLCVLLPFVLACWQVLRGMDAWQREQALARAGSQPAQAWSAVPLTQAPDYSRRSVAGARPLGAVIQLGNSLLDEQPGARLLLPVRLADDSMLLLDLGWLADSRPQPSLALPLLFSGQWLPWHGRWTLPGARSGIAGRVDEVAVASLPQVYPGRWRQGVLVLQPALPGLQVWPLQPPLSAQRHFAYALQWAVLALCLLLLLRPWQWRGRPR</sequence>
<dbReference type="PROSITE" id="PS50895">
    <property type="entry name" value="SURF1"/>
    <property type="match status" value="1"/>
</dbReference>
<comment type="caution">
    <text evidence="2">The sequence shown here is derived from an EMBL/GenBank/DDBJ whole genome shotgun (WGS) entry which is preliminary data.</text>
</comment>
<name>A0A454JHX4_9NEIS</name>
<comment type="subcellular location">
    <subcellularLocation>
        <location evidence="1">Cell membrane</location>
        <topology evidence="1">Multi-pass membrane protein</topology>
    </subcellularLocation>
</comment>
<protein>
    <recommendedName>
        <fullName evidence="1">SURF1-like protein</fullName>
    </recommendedName>
</protein>
<dbReference type="Proteomes" id="UP000274139">
    <property type="component" value="Unassembled WGS sequence"/>
</dbReference>
<dbReference type="InterPro" id="IPR002994">
    <property type="entry name" value="Surf1/Shy1"/>
</dbReference>
<evidence type="ECO:0000313" key="3">
    <source>
        <dbReference type="Proteomes" id="UP000274139"/>
    </source>
</evidence>
<dbReference type="RefSeq" id="WP_103524742.1">
    <property type="nucleotide sequence ID" value="NZ_JAPNLC010000011.1"/>
</dbReference>
<dbReference type="GO" id="GO:0005886">
    <property type="term" value="C:plasma membrane"/>
    <property type="evidence" value="ECO:0007669"/>
    <property type="project" value="UniProtKB-SubCell"/>
</dbReference>
<evidence type="ECO:0000313" key="2">
    <source>
        <dbReference type="EMBL" id="RMC97105.1"/>
    </source>
</evidence>
<keyword evidence="1" id="KW-1003">Cell membrane</keyword>
<comment type="similarity">
    <text evidence="1">Belongs to the SURF1 family.</text>
</comment>
<organism evidence="2 3">
    <name type="scientific">Aquitalea palustris</name>
    <dbReference type="NCBI Taxonomy" id="2480983"/>
    <lineage>
        <taxon>Bacteria</taxon>
        <taxon>Pseudomonadati</taxon>
        <taxon>Pseudomonadota</taxon>
        <taxon>Betaproteobacteria</taxon>
        <taxon>Neisseriales</taxon>
        <taxon>Chromobacteriaceae</taxon>
        <taxon>Aquitalea</taxon>
    </lineage>
</organism>
<keyword evidence="1" id="KW-0472">Membrane</keyword>
<reference evidence="2 3" key="1">
    <citation type="submission" date="2018-10" db="EMBL/GenBank/DDBJ databases">
        <title>Draft genome sequence of Aquitalea MWU14-2217 isolated from a wild cranberry bog in Provincetown, Massachusetts.</title>
        <authorList>
            <person name="Ebadzadsahrai G."/>
            <person name="Soby S."/>
        </authorList>
    </citation>
    <scope>NUCLEOTIDE SEQUENCE [LARGE SCALE GENOMIC DNA]</scope>
    <source>
        <strain evidence="2 3">MWU14-2217</strain>
    </source>
</reference>
<dbReference type="Pfam" id="PF02104">
    <property type="entry name" value="SURF1"/>
    <property type="match status" value="1"/>
</dbReference>
<dbReference type="EMBL" id="RFAR01000043">
    <property type="protein sequence ID" value="RMC97105.1"/>
    <property type="molecule type" value="Genomic_DNA"/>
</dbReference>
<keyword evidence="3" id="KW-1185">Reference proteome</keyword>
<gene>
    <name evidence="2" type="ORF">EAY64_10595</name>
</gene>
<keyword evidence="1" id="KW-1133">Transmembrane helix</keyword>
<feature type="transmembrane region" description="Helical" evidence="1">
    <location>
        <begin position="36"/>
        <end position="54"/>
    </location>
</feature>
<keyword evidence="1" id="KW-0812">Transmembrane</keyword>
<proteinExistence type="inferred from homology"/>
<feature type="transmembrane region" description="Helical" evidence="1">
    <location>
        <begin position="220"/>
        <end position="238"/>
    </location>
</feature>
<accession>A0A454JHX4</accession>
<evidence type="ECO:0000256" key="1">
    <source>
        <dbReference type="RuleBase" id="RU363076"/>
    </source>
</evidence>